<dbReference type="AlphaFoldDB" id="A0A6G1G914"/>
<dbReference type="GeneID" id="54419606"/>
<keyword evidence="2" id="KW-1185">Reference proteome</keyword>
<dbReference type="EMBL" id="ML975153">
    <property type="protein sequence ID" value="KAF1814349.1"/>
    <property type="molecule type" value="Genomic_DNA"/>
</dbReference>
<evidence type="ECO:0000313" key="1">
    <source>
        <dbReference type="EMBL" id="KAF1814349.1"/>
    </source>
</evidence>
<name>A0A6G1G914_9PEZI</name>
<organism evidence="1">
    <name type="scientific">Eremomyces bilateralis CBS 781.70</name>
    <dbReference type="NCBI Taxonomy" id="1392243"/>
    <lineage>
        <taxon>Eukaryota</taxon>
        <taxon>Fungi</taxon>
        <taxon>Dikarya</taxon>
        <taxon>Ascomycota</taxon>
        <taxon>Pezizomycotina</taxon>
        <taxon>Dothideomycetes</taxon>
        <taxon>Dothideomycetes incertae sedis</taxon>
        <taxon>Eremomycetales</taxon>
        <taxon>Eremomycetaceae</taxon>
        <taxon>Eremomyces</taxon>
    </lineage>
</organism>
<reference evidence="3" key="3">
    <citation type="submission" date="2025-04" db="UniProtKB">
        <authorList>
            <consortium name="RefSeq"/>
        </authorList>
    </citation>
    <scope>IDENTIFICATION</scope>
    <source>
        <strain evidence="3">CBS 781.70</strain>
    </source>
</reference>
<protein>
    <submittedName>
        <fullName evidence="1 3">Uncharacterized protein</fullName>
    </submittedName>
</protein>
<proteinExistence type="predicted"/>
<accession>A0A6G1G914</accession>
<reference evidence="3" key="2">
    <citation type="submission" date="2020-04" db="EMBL/GenBank/DDBJ databases">
        <authorList>
            <consortium name="NCBI Genome Project"/>
        </authorList>
    </citation>
    <scope>NUCLEOTIDE SEQUENCE</scope>
    <source>
        <strain evidence="3">CBS 781.70</strain>
    </source>
</reference>
<reference evidence="1 3" key="1">
    <citation type="submission" date="2020-01" db="EMBL/GenBank/DDBJ databases">
        <authorList>
            <consortium name="DOE Joint Genome Institute"/>
            <person name="Haridas S."/>
            <person name="Albert R."/>
            <person name="Binder M."/>
            <person name="Bloem J."/>
            <person name="Labutti K."/>
            <person name="Salamov A."/>
            <person name="Andreopoulos B."/>
            <person name="Baker S.E."/>
            <person name="Barry K."/>
            <person name="Bills G."/>
            <person name="Bluhm B.H."/>
            <person name="Cannon C."/>
            <person name="Castanera R."/>
            <person name="Culley D.E."/>
            <person name="Daum C."/>
            <person name="Ezra D."/>
            <person name="Gonzalez J.B."/>
            <person name="Henrissat B."/>
            <person name="Kuo A."/>
            <person name="Liang C."/>
            <person name="Lipzen A."/>
            <person name="Lutzoni F."/>
            <person name="Magnuson J."/>
            <person name="Mondo S."/>
            <person name="Nolan M."/>
            <person name="Ohm R."/>
            <person name="Pangilinan J."/>
            <person name="Park H.-J."/>
            <person name="Ramirez L."/>
            <person name="Alfaro M."/>
            <person name="Sun H."/>
            <person name="Tritt A."/>
            <person name="Yoshinaga Y."/>
            <person name="Zwiers L.-H."/>
            <person name="Turgeon B.G."/>
            <person name="Goodwin S.B."/>
            <person name="Spatafora J.W."/>
            <person name="Crous P.W."/>
            <person name="Grigoriev I.V."/>
        </authorList>
    </citation>
    <scope>NUCLEOTIDE SEQUENCE</scope>
    <source>
        <strain evidence="1 3">CBS 781.70</strain>
    </source>
</reference>
<sequence length="127" mass="14133">MEGESSTHLGALTTEFTPAPNCATQSVGRNNVLEWGRICTMTSGSQSLEISTSCYPPRYGSFFQSPGLWVLLSWTELSVRTVTDTHPPAQSRDRKAIRHRPLAHRKILYRGIFGAGCQLERRRLAAV</sequence>
<dbReference type="Proteomes" id="UP000504638">
    <property type="component" value="Unplaced"/>
</dbReference>
<evidence type="ECO:0000313" key="2">
    <source>
        <dbReference type="Proteomes" id="UP000504638"/>
    </source>
</evidence>
<gene>
    <name evidence="1 3" type="ORF">P152DRAFT_456593</name>
</gene>
<dbReference type="RefSeq" id="XP_033535980.1">
    <property type="nucleotide sequence ID" value="XM_033679036.1"/>
</dbReference>
<evidence type="ECO:0000313" key="3">
    <source>
        <dbReference type="RefSeq" id="XP_033535980.1"/>
    </source>
</evidence>